<dbReference type="Pfam" id="PF14759">
    <property type="entry name" value="Reductase_C"/>
    <property type="match status" value="1"/>
</dbReference>
<dbReference type="PRINTS" id="PR00469">
    <property type="entry name" value="PNDRDTASEII"/>
</dbReference>
<dbReference type="Proteomes" id="UP000537775">
    <property type="component" value="Unassembled WGS sequence"/>
</dbReference>
<evidence type="ECO:0000313" key="8">
    <source>
        <dbReference type="Proteomes" id="UP000537775"/>
    </source>
</evidence>
<dbReference type="AlphaFoldDB" id="A0A7X0FPL7"/>
<dbReference type="InterPro" id="IPR023753">
    <property type="entry name" value="FAD/NAD-binding_dom"/>
</dbReference>
<dbReference type="Gene3D" id="3.50.50.60">
    <property type="entry name" value="FAD/NAD(P)-binding domain"/>
    <property type="match status" value="2"/>
</dbReference>
<feature type="domain" description="FAD/NAD(P)-binding" evidence="5">
    <location>
        <begin position="8"/>
        <end position="281"/>
    </location>
</feature>
<reference evidence="7 8" key="1">
    <citation type="submission" date="2020-08" db="EMBL/GenBank/DDBJ databases">
        <title>Sequencing the genomes of 1000 actinobacteria strains.</title>
        <authorList>
            <person name="Klenk H.-P."/>
        </authorList>
    </citation>
    <scope>NUCLEOTIDE SEQUENCE [LARGE SCALE GENOMIC DNA]</scope>
    <source>
        <strain evidence="7 8">DSM 12511</strain>
    </source>
</reference>
<dbReference type="InterPro" id="IPR036188">
    <property type="entry name" value="FAD/NAD-bd_sf"/>
</dbReference>
<evidence type="ECO:0000259" key="5">
    <source>
        <dbReference type="Pfam" id="PF07992"/>
    </source>
</evidence>
<comment type="caution">
    <text evidence="7">The sequence shown here is derived from an EMBL/GenBank/DDBJ whole genome shotgun (WGS) entry which is preliminary data.</text>
</comment>
<evidence type="ECO:0000313" key="7">
    <source>
        <dbReference type="EMBL" id="MBB6391374.1"/>
    </source>
</evidence>
<dbReference type="GO" id="GO:0016651">
    <property type="term" value="F:oxidoreductase activity, acting on NAD(P)H"/>
    <property type="evidence" value="ECO:0007669"/>
    <property type="project" value="TreeGrafter"/>
</dbReference>
<dbReference type="PANTHER" id="PTHR43557:SF2">
    <property type="entry name" value="RIESKE DOMAIN-CONTAINING PROTEIN-RELATED"/>
    <property type="match status" value="1"/>
</dbReference>
<dbReference type="SUPFAM" id="SSF55424">
    <property type="entry name" value="FAD/NAD-linked reductases, dimerisation (C-terminal) domain"/>
    <property type="match status" value="1"/>
</dbReference>
<evidence type="ECO:0000256" key="2">
    <source>
        <dbReference type="ARBA" id="ARBA00022630"/>
    </source>
</evidence>
<sequence length="388" mass="40554">MTDRTDHRIVIVGAGLAGFTTARNLSAAGYHGQIVVLGAEPHRPYDRPPLSKQFLSGEITRADLALEAEGDCHGVTFMLGRTAHALDAARREVVLDDGSRILADDIIVATGARPRTLPGARDGVYPLATIEDAEALREALTPGAEVVVAGAGFVGLEAAAAAVRAGARVTVVCADEAPLIRRRGPLAASVVQAVHERHGVRFVTDARIAHVTASEGRADGVVLTDGRRLAASVVISGIGADPAVEWLAGSGLDVDGGLRCDEDGRAAPGIWAVGDCAVWAGIPCGHWTEATQRAGHVAGLLTGTAPARPEAAYVWSDQYDAKLQFAGELHGDEVALVEAGGVDHAELFVTYHRDGVPVAAFAVNQPRLMMRWRKTNRPALRTAAEAAA</sequence>
<dbReference type="InterPro" id="IPR016156">
    <property type="entry name" value="FAD/NAD-linked_Rdtase_dimer_sf"/>
</dbReference>
<dbReference type="PRINTS" id="PR00368">
    <property type="entry name" value="FADPNR"/>
</dbReference>
<evidence type="ECO:0000256" key="1">
    <source>
        <dbReference type="ARBA" id="ARBA00001974"/>
    </source>
</evidence>
<keyword evidence="4" id="KW-0560">Oxidoreductase</keyword>
<evidence type="ECO:0000256" key="4">
    <source>
        <dbReference type="ARBA" id="ARBA00023002"/>
    </source>
</evidence>
<protein>
    <submittedName>
        <fullName evidence="7">NADPH-dependent 2,4-dienoyl-CoA reductase/sulfur reductase-like enzyme</fullName>
    </submittedName>
</protein>
<organism evidence="7 8">
    <name type="scientific">Microbacterium thalassium</name>
    <dbReference type="NCBI Taxonomy" id="362649"/>
    <lineage>
        <taxon>Bacteria</taxon>
        <taxon>Bacillati</taxon>
        <taxon>Actinomycetota</taxon>
        <taxon>Actinomycetes</taxon>
        <taxon>Micrococcales</taxon>
        <taxon>Microbacteriaceae</taxon>
        <taxon>Microbacterium</taxon>
    </lineage>
</organism>
<dbReference type="InterPro" id="IPR050446">
    <property type="entry name" value="FAD-oxidoreductase/Apoptosis"/>
</dbReference>
<dbReference type="Pfam" id="PF07992">
    <property type="entry name" value="Pyr_redox_2"/>
    <property type="match status" value="1"/>
</dbReference>
<feature type="domain" description="Reductase C-terminal" evidence="6">
    <location>
        <begin position="313"/>
        <end position="376"/>
    </location>
</feature>
<keyword evidence="3" id="KW-0274">FAD</keyword>
<keyword evidence="2" id="KW-0285">Flavoprotein</keyword>
<keyword evidence="8" id="KW-1185">Reference proteome</keyword>
<dbReference type="GO" id="GO:0005737">
    <property type="term" value="C:cytoplasm"/>
    <property type="evidence" value="ECO:0007669"/>
    <property type="project" value="TreeGrafter"/>
</dbReference>
<dbReference type="RefSeq" id="WP_184750510.1">
    <property type="nucleotide sequence ID" value="NZ_BAAAJR010000004.1"/>
</dbReference>
<dbReference type="SUPFAM" id="SSF51905">
    <property type="entry name" value="FAD/NAD(P)-binding domain"/>
    <property type="match status" value="1"/>
</dbReference>
<dbReference type="Gene3D" id="3.30.390.30">
    <property type="match status" value="1"/>
</dbReference>
<accession>A0A7X0FPL7</accession>
<dbReference type="PANTHER" id="PTHR43557">
    <property type="entry name" value="APOPTOSIS-INDUCING FACTOR 1"/>
    <property type="match status" value="1"/>
</dbReference>
<comment type="cofactor">
    <cofactor evidence="1">
        <name>FAD</name>
        <dbReference type="ChEBI" id="CHEBI:57692"/>
    </cofactor>
</comment>
<evidence type="ECO:0000256" key="3">
    <source>
        <dbReference type="ARBA" id="ARBA00022827"/>
    </source>
</evidence>
<evidence type="ECO:0000259" key="6">
    <source>
        <dbReference type="Pfam" id="PF14759"/>
    </source>
</evidence>
<proteinExistence type="predicted"/>
<name>A0A7X0FPL7_9MICO</name>
<dbReference type="InterPro" id="IPR028202">
    <property type="entry name" value="Reductase_C"/>
</dbReference>
<dbReference type="EMBL" id="JACHML010000001">
    <property type="protein sequence ID" value="MBB6391374.1"/>
    <property type="molecule type" value="Genomic_DNA"/>
</dbReference>
<gene>
    <name evidence="7" type="ORF">HD594_001687</name>
</gene>